<dbReference type="EMBL" id="BMVF01000006">
    <property type="protein sequence ID" value="GHD89049.1"/>
    <property type="molecule type" value="Genomic_DNA"/>
</dbReference>
<proteinExistence type="predicted"/>
<organism evidence="3 4">
    <name type="scientific">Streptomyces naganishii JCM 4654</name>
    <dbReference type="NCBI Taxonomy" id="1306179"/>
    <lineage>
        <taxon>Bacteria</taxon>
        <taxon>Bacillati</taxon>
        <taxon>Actinomycetota</taxon>
        <taxon>Actinomycetes</taxon>
        <taxon>Kitasatosporales</taxon>
        <taxon>Streptomycetaceae</taxon>
        <taxon>Streptomyces</taxon>
    </lineage>
</organism>
<feature type="domain" description="DUF6299" evidence="2">
    <location>
        <begin position="33"/>
        <end position="144"/>
    </location>
</feature>
<dbReference type="AlphaFoldDB" id="A0A919CVF0"/>
<sequence>MSVRPVLGTLGVAAATLLLAAPAVPAAAATAAGETVTVDPTARMAEDGTVTLTGTYRCSGATGAVFVGSTLGQNASSTRYGIGGSRALCDGKEHRWVNSGKPSSTLEPGAAHVEATVMELAPQDGLPLMPRLHATVQQDITLAKS</sequence>
<evidence type="ECO:0000313" key="4">
    <source>
        <dbReference type="Proteomes" id="UP000608955"/>
    </source>
</evidence>
<accession>A0A919CVF0</accession>
<reference evidence="3" key="2">
    <citation type="submission" date="2020-09" db="EMBL/GenBank/DDBJ databases">
        <authorList>
            <person name="Sun Q."/>
            <person name="Ohkuma M."/>
        </authorList>
    </citation>
    <scope>NUCLEOTIDE SEQUENCE</scope>
    <source>
        <strain evidence="3">JCM 4654</strain>
    </source>
</reference>
<keyword evidence="4" id="KW-1185">Reference proteome</keyword>
<name>A0A919CVF0_9ACTN</name>
<comment type="caution">
    <text evidence="3">The sequence shown here is derived from an EMBL/GenBank/DDBJ whole genome shotgun (WGS) entry which is preliminary data.</text>
</comment>
<keyword evidence="1" id="KW-0732">Signal</keyword>
<protein>
    <recommendedName>
        <fullName evidence="2">DUF6299 domain-containing protein</fullName>
    </recommendedName>
</protein>
<evidence type="ECO:0000256" key="1">
    <source>
        <dbReference type="SAM" id="SignalP"/>
    </source>
</evidence>
<dbReference type="Proteomes" id="UP000608955">
    <property type="component" value="Unassembled WGS sequence"/>
</dbReference>
<feature type="signal peptide" evidence="1">
    <location>
        <begin position="1"/>
        <end position="28"/>
    </location>
</feature>
<reference evidence="3" key="1">
    <citation type="journal article" date="2014" name="Int. J. Syst. Evol. Microbiol.">
        <title>Complete genome sequence of Corynebacterium casei LMG S-19264T (=DSM 44701T), isolated from a smear-ripened cheese.</title>
        <authorList>
            <consortium name="US DOE Joint Genome Institute (JGI-PGF)"/>
            <person name="Walter F."/>
            <person name="Albersmeier A."/>
            <person name="Kalinowski J."/>
            <person name="Ruckert C."/>
        </authorList>
    </citation>
    <scope>NUCLEOTIDE SEQUENCE</scope>
    <source>
        <strain evidence="3">JCM 4654</strain>
    </source>
</reference>
<feature type="chain" id="PRO_5038032918" description="DUF6299 domain-containing protein" evidence="1">
    <location>
        <begin position="29"/>
        <end position="145"/>
    </location>
</feature>
<dbReference type="InterPro" id="IPR046266">
    <property type="entry name" value="DUF6299"/>
</dbReference>
<dbReference type="RefSeq" id="WP_190178081.1">
    <property type="nucleotide sequence ID" value="NZ_BMVF01000006.1"/>
</dbReference>
<dbReference type="Pfam" id="PF19816">
    <property type="entry name" value="DUF6299"/>
    <property type="match status" value="1"/>
</dbReference>
<evidence type="ECO:0000259" key="2">
    <source>
        <dbReference type="Pfam" id="PF19816"/>
    </source>
</evidence>
<evidence type="ECO:0000313" key="3">
    <source>
        <dbReference type="EMBL" id="GHD89049.1"/>
    </source>
</evidence>
<gene>
    <name evidence="3" type="ORF">GCM10010508_27620</name>
</gene>